<dbReference type="CDD" id="cd00207">
    <property type="entry name" value="fer2"/>
    <property type="match status" value="1"/>
</dbReference>
<dbReference type="InterPro" id="IPR050415">
    <property type="entry name" value="MRET"/>
</dbReference>
<dbReference type="PANTHER" id="PTHR47354:SF6">
    <property type="entry name" value="NADH OXIDOREDUCTASE HCR"/>
    <property type="match status" value="1"/>
</dbReference>
<evidence type="ECO:0000256" key="3">
    <source>
        <dbReference type="ARBA" id="ARBA00022714"/>
    </source>
</evidence>
<evidence type="ECO:0000256" key="7">
    <source>
        <dbReference type="ARBA" id="ARBA00023004"/>
    </source>
</evidence>
<evidence type="ECO:0000313" key="10">
    <source>
        <dbReference type="EMBL" id="MBD8506750.1"/>
    </source>
</evidence>
<evidence type="ECO:0000256" key="4">
    <source>
        <dbReference type="ARBA" id="ARBA00022723"/>
    </source>
</evidence>
<evidence type="ECO:0000256" key="1">
    <source>
        <dbReference type="ARBA" id="ARBA00001974"/>
    </source>
</evidence>
<dbReference type="Proteomes" id="UP000642993">
    <property type="component" value="Unassembled WGS sequence"/>
</dbReference>
<dbReference type="InterPro" id="IPR036010">
    <property type="entry name" value="2Fe-2S_ferredoxin-like_sf"/>
</dbReference>
<keyword evidence="4" id="KW-0479">Metal-binding</keyword>
<dbReference type="InterPro" id="IPR017938">
    <property type="entry name" value="Riboflavin_synthase-like_b-brl"/>
</dbReference>
<dbReference type="Pfam" id="PF00970">
    <property type="entry name" value="FAD_binding_6"/>
    <property type="match status" value="1"/>
</dbReference>
<dbReference type="RefSeq" id="WP_192039219.1">
    <property type="nucleotide sequence ID" value="NZ_JACYWE010000005.1"/>
</dbReference>
<name>A0A927PL55_9ACTN</name>
<dbReference type="GO" id="GO:0016491">
    <property type="term" value="F:oxidoreductase activity"/>
    <property type="evidence" value="ECO:0007669"/>
    <property type="project" value="UniProtKB-KW"/>
</dbReference>
<dbReference type="Pfam" id="PF00111">
    <property type="entry name" value="Fer2"/>
    <property type="match status" value="1"/>
</dbReference>
<organism evidence="10 11">
    <name type="scientific">Lolliginicoccus lacisalsi</name>
    <dbReference type="NCBI Taxonomy" id="2742202"/>
    <lineage>
        <taxon>Bacteria</taxon>
        <taxon>Bacillati</taxon>
        <taxon>Actinomycetota</taxon>
        <taxon>Actinomycetes</taxon>
        <taxon>Mycobacteriales</taxon>
        <taxon>Hoyosellaceae</taxon>
        <taxon>Lolliginicoccus</taxon>
    </lineage>
</organism>
<evidence type="ECO:0000259" key="9">
    <source>
        <dbReference type="PROSITE" id="PS51384"/>
    </source>
</evidence>
<evidence type="ECO:0000256" key="8">
    <source>
        <dbReference type="ARBA" id="ARBA00023014"/>
    </source>
</evidence>
<dbReference type="InterPro" id="IPR001433">
    <property type="entry name" value="OxRdtase_FAD/NAD-bd"/>
</dbReference>
<keyword evidence="7" id="KW-0408">Iron</keyword>
<comment type="caution">
    <text evidence="10">The sequence shown here is derived from an EMBL/GenBank/DDBJ whole genome shotgun (WGS) entry which is preliminary data.</text>
</comment>
<keyword evidence="6" id="KW-0560">Oxidoreductase</keyword>
<dbReference type="GO" id="GO:0051537">
    <property type="term" value="F:2 iron, 2 sulfur cluster binding"/>
    <property type="evidence" value="ECO:0007669"/>
    <property type="project" value="UniProtKB-KW"/>
</dbReference>
<dbReference type="InterPro" id="IPR001041">
    <property type="entry name" value="2Fe-2S_ferredoxin-type"/>
</dbReference>
<dbReference type="Gene3D" id="3.40.50.80">
    <property type="entry name" value="Nucleotide-binding domain of ferredoxin-NADP reductase (FNR) module"/>
    <property type="match status" value="1"/>
</dbReference>
<dbReference type="InterPro" id="IPR012675">
    <property type="entry name" value="Beta-grasp_dom_sf"/>
</dbReference>
<reference evidence="10" key="1">
    <citation type="submission" date="2020-09" db="EMBL/GenBank/DDBJ databases">
        <title>Hoyosella lacisalsi sp. nov., a halotolerant actinobacterium isolated from soil of Lake Gudzhirganskoe.</title>
        <authorList>
            <person name="Yang Q."/>
            <person name="Guo P.Y."/>
            <person name="Liu S.W."/>
            <person name="Li F.N."/>
            <person name="Sun C.H."/>
        </authorList>
    </citation>
    <scope>NUCLEOTIDE SEQUENCE</scope>
    <source>
        <strain evidence="10">G463</strain>
    </source>
</reference>
<dbReference type="PROSITE" id="PS51384">
    <property type="entry name" value="FAD_FR"/>
    <property type="match status" value="1"/>
</dbReference>
<dbReference type="Pfam" id="PF00175">
    <property type="entry name" value="NAD_binding_1"/>
    <property type="match status" value="1"/>
</dbReference>
<protein>
    <submittedName>
        <fullName evidence="10">Ferredoxin reductase</fullName>
    </submittedName>
</protein>
<dbReference type="InterPro" id="IPR039261">
    <property type="entry name" value="FNR_nucleotide-bd"/>
</dbReference>
<dbReference type="EMBL" id="JACYWE010000005">
    <property type="protein sequence ID" value="MBD8506750.1"/>
    <property type="molecule type" value="Genomic_DNA"/>
</dbReference>
<dbReference type="InterPro" id="IPR017927">
    <property type="entry name" value="FAD-bd_FR_type"/>
</dbReference>
<accession>A0A927PL55</accession>
<dbReference type="SUPFAM" id="SSF52343">
    <property type="entry name" value="Ferredoxin reductase-like, C-terminal NADP-linked domain"/>
    <property type="match status" value="1"/>
</dbReference>
<dbReference type="InterPro" id="IPR008333">
    <property type="entry name" value="Cbr1-like_FAD-bd_dom"/>
</dbReference>
<comment type="cofactor">
    <cofactor evidence="1">
        <name>FAD</name>
        <dbReference type="ChEBI" id="CHEBI:57692"/>
    </cofactor>
</comment>
<keyword evidence="5" id="KW-0274">FAD</keyword>
<proteinExistence type="predicted"/>
<dbReference type="CDD" id="cd06216">
    <property type="entry name" value="FNR_iron_sulfur_binding_2"/>
    <property type="match status" value="1"/>
</dbReference>
<feature type="domain" description="FAD-binding FR-type" evidence="9">
    <location>
        <begin position="43"/>
        <end position="146"/>
    </location>
</feature>
<evidence type="ECO:0000256" key="2">
    <source>
        <dbReference type="ARBA" id="ARBA00022630"/>
    </source>
</evidence>
<dbReference type="Gene3D" id="2.40.30.10">
    <property type="entry name" value="Translation factors"/>
    <property type="match status" value="1"/>
</dbReference>
<evidence type="ECO:0000256" key="5">
    <source>
        <dbReference type="ARBA" id="ARBA00022827"/>
    </source>
</evidence>
<keyword evidence="8" id="KW-0411">Iron-sulfur</keyword>
<dbReference type="SUPFAM" id="SSF63380">
    <property type="entry name" value="Riboflavin synthase domain-like"/>
    <property type="match status" value="1"/>
</dbReference>
<dbReference type="PRINTS" id="PR00410">
    <property type="entry name" value="PHEHYDRXLASE"/>
</dbReference>
<keyword evidence="11" id="KW-1185">Reference proteome</keyword>
<dbReference type="Gene3D" id="3.10.20.30">
    <property type="match status" value="1"/>
</dbReference>
<sequence length="367" mass="40574">MVEHAAIPQVPQVRKRLLRAGRVLTTPLLPDDYLELVNPLWSSRQMQGKVVHVRQETPRSATVVIKPNFPWPGHKAGQYLRIGAEINGIRHWRAYTLTSDPNHPDGLLSISVRTVEGGRMSTFFTRHIQPGAHVFLGEVEGTFCLPHPLPSKFLMFSAGSGVTPIFSLLRELARRGALSDVVHLHSEHTPDEVMFDSIFEQMEEAFPGYRRHVHLSEENGILKPPMLDDLCPDWRERTTYLSGPPPMLDAMSAHWDAEGVYEKLSMEHFQPFAGDGGARGLGEGGTVHFRVTEMLAECDGATSILVGGENCGGDLPFGCRMGVCHTCIGRLEHGQVRDLRTGKVSGSPGEMVRTCINAPEGHVEIDL</sequence>
<evidence type="ECO:0000313" key="11">
    <source>
        <dbReference type="Proteomes" id="UP000642993"/>
    </source>
</evidence>
<keyword evidence="3" id="KW-0001">2Fe-2S</keyword>
<evidence type="ECO:0000256" key="6">
    <source>
        <dbReference type="ARBA" id="ARBA00023002"/>
    </source>
</evidence>
<dbReference type="GO" id="GO:0046872">
    <property type="term" value="F:metal ion binding"/>
    <property type="evidence" value="ECO:0007669"/>
    <property type="project" value="UniProtKB-KW"/>
</dbReference>
<gene>
    <name evidence="10" type="ORF">HT102_09650</name>
</gene>
<dbReference type="AlphaFoldDB" id="A0A927PL55"/>
<keyword evidence="2" id="KW-0285">Flavoprotein</keyword>
<dbReference type="SUPFAM" id="SSF54292">
    <property type="entry name" value="2Fe-2S ferredoxin-like"/>
    <property type="match status" value="1"/>
</dbReference>
<dbReference type="PANTHER" id="PTHR47354">
    <property type="entry name" value="NADH OXIDOREDUCTASE HCR"/>
    <property type="match status" value="1"/>
</dbReference>